<dbReference type="PROSITE" id="PS50297">
    <property type="entry name" value="ANK_REP_REGION"/>
    <property type="match status" value="1"/>
</dbReference>
<keyword evidence="1" id="KW-0040">ANK repeat</keyword>
<dbReference type="PANTHER" id="PTHR10039:SF16">
    <property type="entry name" value="GPI INOSITOL-DEACYLASE"/>
    <property type="match status" value="1"/>
</dbReference>
<accession>A0A179I9H6</accession>
<evidence type="ECO:0000313" key="4">
    <source>
        <dbReference type="Proteomes" id="UP000243081"/>
    </source>
</evidence>
<gene>
    <name evidence="3" type="ORF">LLEC1_06541</name>
</gene>
<dbReference type="OMA" id="ALFWVAY"/>
<evidence type="ECO:0000256" key="1">
    <source>
        <dbReference type="PROSITE-ProRule" id="PRU00023"/>
    </source>
</evidence>
<dbReference type="Gene3D" id="1.25.40.20">
    <property type="entry name" value="Ankyrin repeat-containing domain"/>
    <property type="match status" value="2"/>
</dbReference>
<dbReference type="PANTHER" id="PTHR10039">
    <property type="entry name" value="AMELOGENIN"/>
    <property type="match status" value="1"/>
</dbReference>
<feature type="region of interest" description="Disordered" evidence="2">
    <location>
        <begin position="245"/>
        <end position="264"/>
    </location>
</feature>
<dbReference type="OrthoDB" id="5102831at2759"/>
<dbReference type="InterPro" id="IPR036770">
    <property type="entry name" value="Ankyrin_rpt-contain_sf"/>
</dbReference>
<dbReference type="EMBL" id="LUKN01002280">
    <property type="protein sequence ID" value="OAQ99336.1"/>
    <property type="molecule type" value="Genomic_DNA"/>
</dbReference>
<dbReference type="PROSITE" id="PS50088">
    <property type="entry name" value="ANK_REPEAT"/>
    <property type="match status" value="1"/>
</dbReference>
<comment type="caution">
    <text evidence="3">The sequence shown here is derived from an EMBL/GenBank/DDBJ whole genome shotgun (WGS) entry which is preliminary data.</text>
</comment>
<dbReference type="SUPFAM" id="SSF48403">
    <property type="entry name" value="Ankyrin repeat"/>
    <property type="match status" value="1"/>
</dbReference>
<evidence type="ECO:0000256" key="2">
    <source>
        <dbReference type="SAM" id="MobiDB-lite"/>
    </source>
</evidence>
<dbReference type="Proteomes" id="UP000243081">
    <property type="component" value="Unassembled WGS sequence"/>
</dbReference>
<evidence type="ECO:0000313" key="3">
    <source>
        <dbReference type="EMBL" id="OAQ99336.1"/>
    </source>
</evidence>
<keyword evidence="4" id="KW-1185">Reference proteome</keyword>
<organism evidence="3 4">
    <name type="scientific">Cordyceps confragosa</name>
    <name type="common">Lecanicillium lecanii</name>
    <dbReference type="NCBI Taxonomy" id="2714763"/>
    <lineage>
        <taxon>Eukaryota</taxon>
        <taxon>Fungi</taxon>
        <taxon>Dikarya</taxon>
        <taxon>Ascomycota</taxon>
        <taxon>Pezizomycotina</taxon>
        <taxon>Sordariomycetes</taxon>
        <taxon>Hypocreomycetidae</taxon>
        <taxon>Hypocreales</taxon>
        <taxon>Cordycipitaceae</taxon>
        <taxon>Akanthomyces</taxon>
    </lineage>
</organism>
<feature type="repeat" description="ANK" evidence="1">
    <location>
        <begin position="657"/>
        <end position="689"/>
    </location>
</feature>
<protein>
    <recommendedName>
        <fullName evidence="5">NACHT domain-containing protein</fullName>
    </recommendedName>
</protein>
<dbReference type="InterPro" id="IPR002110">
    <property type="entry name" value="Ankyrin_rpt"/>
</dbReference>
<sequence>MTSYGDVRKITEDALGVFKYVRATHNAPQETRALKDRVFGLIEDVQNNASRLDPSKPDHQRLINIQQDLEHLEAHLEPSNSLRKRLAANWAWPRQRKGYEDALQRSAKINQQIQSKILVNTTQTMVDGAQEKRFVRRNDLTALLALEIEQFISSTAPEVSKKVLMKPAGLDMVQGTGWSTVDQGSRFGIFEHVKKQTHVRTAQVAHVFCNHQFNEVSGLENPMNIVMSFWKHIVDQIRSVEPRFDPRPHSLRLSGQEGEAAEETSKLSMEEQIFLQSVISPGITLILDGLDELPFDRQPPGGQMLGKDAGRRRKLQNPDSFTSNRKILNAYPNVGMEAPEYDLELYILERFSNACLTPTKEVRDLLPGLLERCQGFFILARLFMDKILRAEEPCHQAEIIETLPDKVEDAYNQALHHLQANYTDRPRPDGRRSKAVQAIFWVAYVKNPLSVDQLRQILAWVDQEPGETESSKWLGSIIDNLTSGLVVTREDGSLALVHKTLSEYLEKDAARKEWFPTILKHIPTVLLRFLRYLSNQKGPICSSLESLLDIYPLCSFALQNWGIGLQQILSPGDILWEDVRAFLRTPFRSWSKEVQEEARNSLRMVAKFWPGAKERLSHCDFPSGNVSALYWISAFQLTSLIDKFADCTSECLVQDPLPTTPLGLAAGLGYVDVVQKLLDSGAKVNLSAETNTMVNSALSDAFWEDKHQTAELLVDAGAHPTVRRGENGLSPIDVLYLMDGPKCRDFFANFIRGSAPTRAQELQFLLKAGYSVHLRRAIDEGLDVNHPCENGKTALDYAMEMDNQEIIDILRSQDARANLQWPARRTEVYPYKSNLPDLAITALSREARVWETGLRLSNFEEKILLEIPISCTDPVRCIVF</sequence>
<reference evidence="3 4" key="1">
    <citation type="submission" date="2016-03" db="EMBL/GenBank/DDBJ databases">
        <title>Fine-scale spatial genetic structure of a fungal parasite of coffee scale insects.</title>
        <authorList>
            <person name="Jackson D."/>
            <person name="Zemenick K.A."/>
            <person name="Malloure B."/>
            <person name="Quandt C.A."/>
            <person name="James T.Y."/>
        </authorList>
    </citation>
    <scope>NUCLEOTIDE SEQUENCE [LARGE SCALE GENOMIC DNA]</scope>
    <source>
        <strain evidence="3 4">UM487</strain>
    </source>
</reference>
<dbReference type="SMART" id="SM00248">
    <property type="entry name" value="ANK"/>
    <property type="match status" value="3"/>
</dbReference>
<dbReference type="AlphaFoldDB" id="A0A179I9H6"/>
<name>A0A179I9H6_CORDF</name>
<proteinExistence type="predicted"/>
<evidence type="ECO:0008006" key="5">
    <source>
        <dbReference type="Google" id="ProtNLM"/>
    </source>
</evidence>
<dbReference type="Pfam" id="PF00023">
    <property type="entry name" value="Ank"/>
    <property type="match status" value="1"/>
</dbReference>